<dbReference type="InterPro" id="IPR052210">
    <property type="entry name" value="LysM1-like"/>
</dbReference>
<dbReference type="AlphaFoldDB" id="A0A1R3RPN4"/>
<keyword evidence="6" id="KW-1185">Reference proteome</keyword>
<dbReference type="OMA" id="QAGITHP"/>
<dbReference type="PANTHER" id="PTHR34997:SF16">
    <property type="entry name" value="LYSM DOMAIN-CONTAINING PROTEIN"/>
    <property type="match status" value="1"/>
</dbReference>
<dbReference type="STRING" id="602072.A0A1R3RPN4"/>
<dbReference type="OrthoDB" id="5985073at2759"/>
<dbReference type="Pfam" id="PF01476">
    <property type="entry name" value="LysM"/>
    <property type="match status" value="2"/>
</dbReference>
<evidence type="ECO:0000256" key="3">
    <source>
        <dbReference type="SAM" id="SignalP"/>
    </source>
</evidence>
<feature type="domain" description="LysM" evidence="4">
    <location>
        <begin position="84"/>
        <end position="130"/>
    </location>
</feature>
<dbReference type="InterPro" id="IPR018392">
    <property type="entry name" value="LysM"/>
</dbReference>
<evidence type="ECO:0000313" key="5">
    <source>
        <dbReference type="EMBL" id="OOF96441.1"/>
    </source>
</evidence>
<sequence length="232" mass="24395">MRGTLTALWATTYLVAGHAATNGNIPSRNCLSGHTYTTKQGDTCDSIALAHRVSAATMFYVNPNILNCSSILPDTPLCLPLECDVYTVQPGDTCTSIALSVYSQTRKILSYNSQLKWDCSNLHSPDPDWGSTICVSVPGGEHPGRALNASSRGVEAMDPPSGATVAPGTSMDCGAWFVREAGLDVSCAQICLAHEISISVFTALNPSIGRYTCDSDLVVGDAYCVKPVGGLG</sequence>
<dbReference type="PROSITE" id="PS51782">
    <property type="entry name" value="LYSM"/>
    <property type="match status" value="2"/>
</dbReference>
<dbReference type="VEuPathDB" id="FungiDB:ASPCADRAFT_506118"/>
<feature type="signal peptide" evidence="3">
    <location>
        <begin position="1"/>
        <end position="19"/>
    </location>
</feature>
<feature type="domain" description="LysM" evidence="4">
    <location>
        <begin position="34"/>
        <end position="79"/>
    </location>
</feature>
<reference evidence="6" key="1">
    <citation type="journal article" date="2017" name="Genome Biol.">
        <title>Comparative genomics reveals high biological diversity and specific adaptations in the industrially and medically important fungal genus Aspergillus.</title>
        <authorList>
            <person name="de Vries R.P."/>
            <person name="Riley R."/>
            <person name="Wiebenga A."/>
            <person name="Aguilar-Osorio G."/>
            <person name="Amillis S."/>
            <person name="Uchima C.A."/>
            <person name="Anderluh G."/>
            <person name="Asadollahi M."/>
            <person name="Askin M."/>
            <person name="Barry K."/>
            <person name="Battaglia E."/>
            <person name="Bayram O."/>
            <person name="Benocci T."/>
            <person name="Braus-Stromeyer S.A."/>
            <person name="Caldana C."/>
            <person name="Canovas D."/>
            <person name="Cerqueira G.C."/>
            <person name="Chen F."/>
            <person name="Chen W."/>
            <person name="Choi C."/>
            <person name="Clum A."/>
            <person name="Dos Santos R.A."/>
            <person name="Damasio A.R."/>
            <person name="Diallinas G."/>
            <person name="Emri T."/>
            <person name="Fekete E."/>
            <person name="Flipphi M."/>
            <person name="Freyberg S."/>
            <person name="Gallo A."/>
            <person name="Gournas C."/>
            <person name="Habgood R."/>
            <person name="Hainaut M."/>
            <person name="Harispe M.L."/>
            <person name="Henrissat B."/>
            <person name="Hilden K.S."/>
            <person name="Hope R."/>
            <person name="Hossain A."/>
            <person name="Karabika E."/>
            <person name="Karaffa L."/>
            <person name="Karanyi Z."/>
            <person name="Krasevec N."/>
            <person name="Kuo A."/>
            <person name="Kusch H."/>
            <person name="LaButti K."/>
            <person name="Lagendijk E.L."/>
            <person name="Lapidus A."/>
            <person name="Levasseur A."/>
            <person name="Lindquist E."/>
            <person name="Lipzen A."/>
            <person name="Logrieco A.F."/>
            <person name="MacCabe A."/>
            <person name="Maekelae M.R."/>
            <person name="Malavazi I."/>
            <person name="Melin P."/>
            <person name="Meyer V."/>
            <person name="Mielnichuk N."/>
            <person name="Miskei M."/>
            <person name="Molnar A.P."/>
            <person name="Mule G."/>
            <person name="Ngan C.Y."/>
            <person name="Orejas M."/>
            <person name="Orosz E."/>
            <person name="Ouedraogo J.P."/>
            <person name="Overkamp K.M."/>
            <person name="Park H.-S."/>
            <person name="Perrone G."/>
            <person name="Piumi F."/>
            <person name="Punt P.J."/>
            <person name="Ram A.F."/>
            <person name="Ramon A."/>
            <person name="Rauscher S."/>
            <person name="Record E."/>
            <person name="Riano-Pachon D.M."/>
            <person name="Robert V."/>
            <person name="Roehrig J."/>
            <person name="Ruller R."/>
            <person name="Salamov A."/>
            <person name="Salih N.S."/>
            <person name="Samson R.A."/>
            <person name="Sandor E."/>
            <person name="Sanguinetti M."/>
            <person name="Schuetze T."/>
            <person name="Sepcic K."/>
            <person name="Shelest E."/>
            <person name="Sherlock G."/>
            <person name="Sophianopoulou V."/>
            <person name="Squina F.M."/>
            <person name="Sun H."/>
            <person name="Susca A."/>
            <person name="Todd R.B."/>
            <person name="Tsang A."/>
            <person name="Unkles S.E."/>
            <person name="van de Wiele N."/>
            <person name="van Rossen-Uffink D."/>
            <person name="Oliveira J.V."/>
            <person name="Vesth T.C."/>
            <person name="Visser J."/>
            <person name="Yu J.-H."/>
            <person name="Zhou M."/>
            <person name="Andersen M.R."/>
            <person name="Archer D.B."/>
            <person name="Baker S.E."/>
            <person name="Benoit I."/>
            <person name="Brakhage A.A."/>
            <person name="Braus G.H."/>
            <person name="Fischer R."/>
            <person name="Frisvad J.C."/>
            <person name="Goldman G.H."/>
            <person name="Houbraken J."/>
            <person name="Oakley B."/>
            <person name="Pocsi I."/>
            <person name="Scazzocchio C."/>
            <person name="Seiboth B."/>
            <person name="vanKuyk P.A."/>
            <person name="Wortman J."/>
            <person name="Dyer P.S."/>
            <person name="Grigoriev I.V."/>
        </authorList>
    </citation>
    <scope>NUCLEOTIDE SEQUENCE [LARGE SCALE GENOMIC DNA]</scope>
    <source>
        <strain evidence="6">ITEM 5010</strain>
    </source>
</reference>
<dbReference type="GO" id="GO:0008061">
    <property type="term" value="F:chitin binding"/>
    <property type="evidence" value="ECO:0007669"/>
    <property type="project" value="UniProtKB-KW"/>
</dbReference>
<dbReference type="InterPro" id="IPR036779">
    <property type="entry name" value="LysM_dom_sf"/>
</dbReference>
<evidence type="ECO:0000313" key="6">
    <source>
        <dbReference type="Proteomes" id="UP000188318"/>
    </source>
</evidence>
<evidence type="ECO:0000256" key="2">
    <source>
        <dbReference type="ARBA" id="ARBA00023026"/>
    </source>
</evidence>
<proteinExistence type="predicted"/>
<dbReference type="Gene3D" id="3.10.350.10">
    <property type="entry name" value="LysM domain"/>
    <property type="match status" value="2"/>
</dbReference>
<dbReference type="PANTHER" id="PTHR34997">
    <property type="entry name" value="AM15"/>
    <property type="match status" value="1"/>
</dbReference>
<dbReference type="SUPFAM" id="SSF54106">
    <property type="entry name" value="LysM domain"/>
    <property type="match status" value="2"/>
</dbReference>
<keyword evidence="1" id="KW-0147">Chitin-binding</keyword>
<dbReference type="EMBL" id="KV907498">
    <property type="protein sequence ID" value="OOF96441.1"/>
    <property type="molecule type" value="Genomic_DNA"/>
</dbReference>
<accession>A0A1R3RPN4</accession>
<name>A0A1R3RPN4_ASPC5</name>
<dbReference type="Proteomes" id="UP000188318">
    <property type="component" value="Unassembled WGS sequence"/>
</dbReference>
<dbReference type="CDD" id="cd00118">
    <property type="entry name" value="LysM"/>
    <property type="match status" value="2"/>
</dbReference>
<dbReference type="SMART" id="SM00257">
    <property type="entry name" value="LysM"/>
    <property type="match status" value="2"/>
</dbReference>
<evidence type="ECO:0000259" key="4">
    <source>
        <dbReference type="PROSITE" id="PS51782"/>
    </source>
</evidence>
<protein>
    <submittedName>
        <fullName evidence="5">Carbohydrate-binding module family 50 protein</fullName>
    </submittedName>
</protein>
<keyword evidence="2" id="KW-0843">Virulence</keyword>
<feature type="chain" id="PRO_5013114041" evidence="3">
    <location>
        <begin position="20"/>
        <end position="232"/>
    </location>
</feature>
<gene>
    <name evidence="5" type="ORF">ASPCADRAFT_506118</name>
</gene>
<organism evidence="5 6">
    <name type="scientific">Aspergillus carbonarius (strain ITEM 5010)</name>
    <dbReference type="NCBI Taxonomy" id="602072"/>
    <lineage>
        <taxon>Eukaryota</taxon>
        <taxon>Fungi</taxon>
        <taxon>Dikarya</taxon>
        <taxon>Ascomycota</taxon>
        <taxon>Pezizomycotina</taxon>
        <taxon>Eurotiomycetes</taxon>
        <taxon>Eurotiomycetidae</taxon>
        <taxon>Eurotiales</taxon>
        <taxon>Aspergillaceae</taxon>
        <taxon>Aspergillus</taxon>
        <taxon>Aspergillus subgen. Circumdati</taxon>
    </lineage>
</organism>
<keyword evidence="3" id="KW-0732">Signal</keyword>
<evidence type="ECO:0000256" key="1">
    <source>
        <dbReference type="ARBA" id="ARBA00022669"/>
    </source>
</evidence>